<dbReference type="RefSeq" id="WP_020910803.1">
    <property type="nucleotide sequence ID" value="NC_011566.1"/>
</dbReference>
<organism evidence="2 3">
    <name type="scientific">Shewanella piezotolerans (strain WP3 / JCM 13877)</name>
    <dbReference type="NCBI Taxonomy" id="225849"/>
    <lineage>
        <taxon>Bacteria</taxon>
        <taxon>Pseudomonadati</taxon>
        <taxon>Pseudomonadota</taxon>
        <taxon>Gammaproteobacteria</taxon>
        <taxon>Alteromonadales</taxon>
        <taxon>Shewanellaceae</taxon>
        <taxon>Shewanella</taxon>
    </lineage>
</organism>
<evidence type="ECO:0000256" key="1">
    <source>
        <dbReference type="SAM" id="SignalP"/>
    </source>
</evidence>
<feature type="signal peptide" evidence="1">
    <location>
        <begin position="1"/>
        <end position="21"/>
    </location>
</feature>
<dbReference type="Proteomes" id="UP000000753">
    <property type="component" value="Chromosome"/>
</dbReference>
<protein>
    <submittedName>
        <fullName evidence="2">Uncharacterized protein</fullName>
    </submittedName>
</protein>
<dbReference type="HOGENOM" id="CLU_1991159_0_0_6"/>
<dbReference type="EMBL" id="CP000472">
    <property type="protein sequence ID" value="ACJ27422.1"/>
    <property type="molecule type" value="Genomic_DNA"/>
</dbReference>
<gene>
    <name evidence="2" type="ordered locus">swp_0599</name>
</gene>
<evidence type="ECO:0000313" key="3">
    <source>
        <dbReference type="Proteomes" id="UP000000753"/>
    </source>
</evidence>
<dbReference type="KEGG" id="swp:swp_0599"/>
<proteinExistence type="predicted"/>
<keyword evidence="1" id="KW-0732">Signal</keyword>
<dbReference type="AlphaFoldDB" id="B8CIE6"/>
<feature type="chain" id="PRO_5002869972" evidence="1">
    <location>
        <begin position="22"/>
        <end position="125"/>
    </location>
</feature>
<reference evidence="2 3" key="1">
    <citation type="journal article" date="2008" name="PLoS ONE">
        <title>Environmental adaptation: genomic analysis of the piezotolerant and psychrotolerant deep-sea iron reducing bacterium Shewanella piezotolerans WP3.</title>
        <authorList>
            <person name="Wang F."/>
            <person name="Wang J."/>
            <person name="Jian H."/>
            <person name="Zhang B."/>
            <person name="Li S."/>
            <person name="Wang F."/>
            <person name="Zeng X."/>
            <person name="Gao L."/>
            <person name="Bartlett D.H."/>
            <person name="Yu J."/>
            <person name="Hu S."/>
            <person name="Xiao X."/>
        </authorList>
    </citation>
    <scope>NUCLEOTIDE SEQUENCE [LARGE SCALE GENOMIC DNA]</scope>
    <source>
        <strain evidence="3">WP3 / JCM 13877</strain>
    </source>
</reference>
<sequence>MFKNSAVLLSLLSVISFTTHAATSVETTTAYDAKSICYNVASALGEDWGSCDTEGPMLDKQGTTEYVFMTEAGERACRVWTTSKGQQKGFLAPLPIDADECPLGIFFDVTPIGEDEHQIDITFGG</sequence>
<accession>B8CIE6</accession>
<evidence type="ECO:0000313" key="2">
    <source>
        <dbReference type="EMBL" id="ACJ27422.1"/>
    </source>
</evidence>
<name>B8CIE6_SHEPW</name>
<keyword evidence="3" id="KW-1185">Reference proteome</keyword>
<dbReference type="OrthoDB" id="6266570at2"/>